<evidence type="ECO:0000313" key="3">
    <source>
        <dbReference type="Proteomes" id="UP000295560"/>
    </source>
</evidence>
<keyword evidence="1" id="KW-0472">Membrane</keyword>
<protein>
    <recommendedName>
        <fullName evidence="4">DUF3592 domain-containing protein</fullName>
    </recommendedName>
</protein>
<accession>A0A4V2PHD3</accession>
<keyword evidence="1" id="KW-0812">Transmembrane</keyword>
<keyword evidence="3" id="KW-1185">Reference proteome</keyword>
<evidence type="ECO:0000313" key="2">
    <source>
        <dbReference type="EMBL" id="TCK20226.1"/>
    </source>
</evidence>
<evidence type="ECO:0000256" key="1">
    <source>
        <dbReference type="SAM" id="Phobius"/>
    </source>
</evidence>
<evidence type="ECO:0008006" key="4">
    <source>
        <dbReference type="Google" id="ProtNLM"/>
    </source>
</evidence>
<proteinExistence type="predicted"/>
<name>A0A4V2PHD3_PSEEN</name>
<dbReference type="Proteomes" id="UP000295560">
    <property type="component" value="Unassembled WGS sequence"/>
</dbReference>
<reference evidence="2 3" key="1">
    <citation type="submission" date="2019-03" db="EMBL/GenBank/DDBJ databases">
        <title>Sequencing the genomes of 1000 actinobacteria strains.</title>
        <authorList>
            <person name="Klenk H.-P."/>
        </authorList>
    </citation>
    <scope>NUCLEOTIDE SEQUENCE [LARGE SCALE GENOMIC DNA]</scope>
    <source>
        <strain evidence="2 3">DSM 44969</strain>
    </source>
</reference>
<keyword evidence="1" id="KW-1133">Transmembrane helix</keyword>
<gene>
    <name evidence="2" type="ORF">EV378_4177</name>
</gene>
<dbReference type="RefSeq" id="WP_132428823.1">
    <property type="nucleotide sequence ID" value="NZ_SMFZ01000002.1"/>
</dbReference>
<dbReference type="EMBL" id="SMFZ01000002">
    <property type="protein sequence ID" value="TCK20226.1"/>
    <property type="molecule type" value="Genomic_DNA"/>
</dbReference>
<feature type="transmembrane region" description="Helical" evidence="1">
    <location>
        <begin position="123"/>
        <end position="144"/>
    </location>
</feature>
<dbReference type="OrthoDB" id="4426042at2"/>
<comment type="caution">
    <text evidence="2">The sequence shown here is derived from an EMBL/GenBank/DDBJ whole genome shotgun (WGS) entry which is preliminary data.</text>
</comment>
<organism evidence="2 3">
    <name type="scientific">Pseudonocardia endophytica</name>
    <dbReference type="NCBI Taxonomy" id="401976"/>
    <lineage>
        <taxon>Bacteria</taxon>
        <taxon>Bacillati</taxon>
        <taxon>Actinomycetota</taxon>
        <taxon>Actinomycetes</taxon>
        <taxon>Pseudonocardiales</taxon>
        <taxon>Pseudonocardiaceae</taxon>
        <taxon>Pseudonocardia</taxon>
    </lineage>
</organism>
<dbReference type="AlphaFoldDB" id="A0A4V2PHD3"/>
<sequence length="156" mass="16746">MTSPAGDVLAESRTLALRILRAGARKLPEIVAWIAVVLSVLTVLALAGAVMNDVRISSHRATTAATVLEARTVVQFTDGQGQLRTPSVLYPSGLSAGDNIYVEYDATQPDRVRVAGRSWIDGLLPTAIGLVVIWAVFGPLVVWLRRRRSTADAARD</sequence>
<feature type="transmembrane region" description="Helical" evidence="1">
    <location>
        <begin position="30"/>
        <end position="51"/>
    </location>
</feature>